<evidence type="ECO:0000313" key="1">
    <source>
        <dbReference type="EMBL" id="OGI39849.1"/>
    </source>
</evidence>
<name>A0A1F6T4A7_9PROT</name>
<organism evidence="1 2">
    <name type="scientific">Candidatus Muproteobacteria bacterium RBG_16_62_13</name>
    <dbReference type="NCBI Taxonomy" id="1817756"/>
    <lineage>
        <taxon>Bacteria</taxon>
        <taxon>Pseudomonadati</taxon>
        <taxon>Pseudomonadota</taxon>
        <taxon>Candidatus Muproteobacteria</taxon>
    </lineage>
</organism>
<dbReference type="STRING" id="1817756.A2140_02945"/>
<evidence type="ECO:0000313" key="2">
    <source>
        <dbReference type="Proteomes" id="UP000178379"/>
    </source>
</evidence>
<dbReference type="EMBL" id="MFSQ01000078">
    <property type="protein sequence ID" value="OGI39849.1"/>
    <property type="molecule type" value="Genomic_DNA"/>
</dbReference>
<gene>
    <name evidence="1" type="ORF">A2140_02945</name>
</gene>
<proteinExistence type="predicted"/>
<reference evidence="1 2" key="1">
    <citation type="journal article" date="2016" name="Nat. Commun.">
        <title>Thousands of microbial genomes shed light on interconnected biogeochemical processes in an aquifer system.</title>
        <authorList>
            <person name="Anantharaman K."/>
            <person name="Brown C.T."/>
            <person name="Hug L.A."/>
            <person name="Sharon I."/>
            <person name="Castelle C.J."/>
            <person name="Probst A.J."/>
            <person name="Thomas B.C."/>
            <person name="Singh A."/>
            <person name="Wilkins M.J."/>
            <person name="Karaoz U."/>
            <person name="Brodie E.L."/>
            <person name="Williams K.H."/>
            <person name="Hubbard S.S."/>
            <person name="Banfield J.F."/>
        </authorList>
    </citation>
    <scope>NUCLEOTIDE SEQUENCE [LARGE SCALE GENOMIC DNA]</scope>
</reference>
<dbReference type="Pfam" id="PF13412">
    <property type="entry name" value="HTH_24"/>
    <property type="match status" value="1"/>
</dbReference>
<dbReference type="InterPro" id="IPR036390">
    <property type="entry name" value="WH_DNA-bd_sf"/>
</dbReference>
<comment type="caution">
    <text evidence="1">The sequence shown here is derived from an EMBL/GenBank/DDBJ whole genome shotgun (WGS) entry which is preliminary data.</text>
</comment>
<dbReference type="Proteomes" id="UP000178379">
    <property type="component" value="Unassembled WGS sequence"/>
</dbReference>
<dbReference type="AlphaFoldDB" id="A0A1F6T4A7"/>
<dbReference type="SUPFAM" id="SSF46785">
    <property type="entry name" value="Winged helix' DNA-binding domain"/>
    <property type="match status" value="1"/>
</dbReference>
<protein>
    <submittedName>
        <fullName evidence="1">Uncharacterized protein</fullName>
    </submittedName>
</protein>
<dbReference type="Gene3D" id="1.10.10.10">
    <property type="entry name" value="Winged helix-like DNA-binding domain superfamily/Winged helix DNA-binding domain"/>
    <property type="match status" value="1"/>
</dbReference>
<sequence length="200" mass="22973">MNAPTEREEQRVLDLLDAVGRKNDVSQRHLARHMGVALGLANSYLKRCIRKGFIKITEAPANRYLYYLTPQGFAEKSRLTARYLTHSFSFYRQAGDSCDRVFAECRARGWRRMVLGGASDLAEIASLRALDSEVEIIGTYDPHTERNRFVNKPVWRQAEDILPHDGLMLTDLIATRLAHEHLLTVMPRERILVPDILRLE</sequence>
<dbReference type="InterPro" id="IPR036388">
    <property type="entry name" value="WH-like_DNA-bd_sf"/>
</dbReference>
<accession>A0A1F6T4A7</accession>